<evidence type="ECO:0000313" key="2">
    <source>
        <dbReference type="Proteomes" id="UP000750711"/>
    </source>
</evidence>
<protein>
    <submittedName>
        <fullName evidence="1">Uncharacterized protein</fullName>
    </submittedName>
</protein>
<dbReference type="AlphaFoldDB" id="A0A9P8LE49"/>
<dbReference type="Proteomes" id="UP000750711">
    <property type="component" value="Unassembled WGS sequence"/>
</dbReference>
<reference evidence="1" key="1">
    <citation type="submission" date="2021-03" db="EMBL/GenBank/DDBJ databases">
        <title>Comparative genomics and phylogenomic investigation of the class Geoglossomycetes provide insights into ecological specialization and systematics.</title>
        <authorList>
            <person name="Melie T."/>
            <person name="Pirro S."/>
            <person name="Miller A.N."/>
            <person name="Quandt A."/>
        </authorList>
    </citation>
    <scope>NUCLEOTIDE SEQUENCE</scope>
    <source>
        <strain evidence="1">CAQ_001_2017</strain>
    </source>
</reference>
<keyword evidence="2" id="KW-1185">Reference proteome</keyword>
<gene>
    <name evidence="1" type="ORF">GP486_002877</name>
</gene>
<evidence type="ECO:0000313" key="1">
    <source>
        <dbReference type="EMBL" id="KAH0562438.1"/>
    </source>
</evidence>
<organism evidence="1 2">
    <name type="scientific">Trichoglossum hirsutum</name>
    <dbReference type="NCBI Taxonomy" id="265104"/>
    <lineage>
        <taxon>Eukaryota</taxon>
        <taxon>Fungi</taxon>
        <taxon>Dikarya</taxon>
        <taxon>Ascomycota</taxon>
        <taxon>Pezizomycotina</taxon>
        <taxon>Geoglossomycetes</taxon>
        <taxon>Geoglossales</taxon>
        <taxon>Geoglossaceae</taxon>
        <taxon>Trichoglossum</taxon>
    </lineage>
</organism>
<name>A0A9P8LE49_9PEZI</name>
<comment type="caution">
    <text evidence="1">The sequence shown here is derived from an EMBL/GenBank/DDBJ whole genome shotgun (WGS) entry which is preliminary data.</text>
</comment>
<sequence>MERAYQAYPCQPRDRYPPDSKVEFYKRGILGFRKHTVTPMRLLEGISMDSETEHHQVFNIAHAYSTPYFRFDVRMDSKAWGSQSRSKIGNATFQRLQDVTEAYLLKEEVLQSLRACAELLVHRRQLRETDISAWQKFTTAKSAPASK</sequence>
<accession>A0A9P8LE49</accession>
<dbReference type="EMBL" id="JAGHQM010000351">
    <property type="protein sequence ID" value="KAH0562438.1"/>
    <property type="molecule type" value="Genomic_DNA"/>
</dbReference>
<proteinExistence type="predicted"/>